<dbReference type="Proteomes" id="UP001152797">
    <property type="component" value="Unassembled WGS sequence"/>
</dbReference>
<dbReference type="GO" id="GO:0046872">
    <property type="term" value="F:metal ion binding"/>
    <property type="evidence" value="ECO:0007669"/>
    <property type="project" value="UniProtKB-KW"/>
</dbReference>
<protein>
    <submittedName>
        <fullName evidence="8">Cytochrome b5 heme-binding domain-containing protein</fullName>
    </submittedName>
</protein>
<keyword evidence="3" id="KW-0408">Iron</keyword>
<organism evidence="6">
    <name type="scientific">Cladocopium goreaui</name>
    <dbReference type="NCBI Taxonomy" id="2562237"/>
    <lineage>
        <taxon>Eukaryota</taxon>
        <taxon>Sar</taxon>
        <taxon>Alveolata</taxon>
        <taxon>Dinophyceae</taxon>
        <taxon>Suessiales</taxon>
        <taxon>Symbiodiniaceae</taxon>
        <taxon>Cladocopium</taxon>
    </lineage>
</organism>
<evidence type="ECO:0000256" key="4">
    <source>
        <dbReference type="SAM" id="MobiDB-lite"/>
    </source>
</evidence>
<accession>A0A9P1GQH6</accession>
<dbReference type="OrthoDB" id="260519at2759"/>
<dbReference type="EMBL" id="CAMXCT030006733">
    <property type="protein sequence ID" value="CAL4806470.1"/>
    <property type="molecule type" value="Genomic_DNA"/>
</dbReference>
<keyword evidence="1" id="KW-0349">Heme</keyword>
<dbReference type="SUPFAM" id="SSF55856">
    <property type="entry name" value="Cytochrome b5-like heme/steroid binding domain"/>
    <property type="match status" value="1"/>
</dbReference>
<dbReference type="PROSITE" id="PS50255">
    <property type="entry name" value="CYTOCHROME_B5_2"/>
    <property type="match status" value="1"/>
</dbReference>
<evidence type="ECO:0000259" key="5">
    <source>
        <dbReference type="PROSITE" id="PS50255"/>
    </source>
</evidence>
<dbReference type="EMBL" id="CAMXCT020006733">
    <property type="protein sequence ID" value="CAL1172533.1"/>
    <property type="molecule type" value="Genomic_DNA"/>
</dbReference>
<dbReference type="GO" id="GO:0020037">
    <property type="term" value="F:heme binding"/>
    <property type="evidence" value="ECO:0007669"/>
    <property type="project" value="TreeGrafter"/>
</dbReference>
<evidence type="ECO:0000313" key="9">
    <source>
        <dbReference type="Proteomes" id="UP001152797"/>
    </source>
</evidence>
<dbReference type="InterPro" id="IPR051872">
    <property type="entry name" value="Cytochrome_b5/Flavoprotein_Rdt"/>
</dbReference>
<keyword evidence="9" id="KW-1185">Reference proteome</keyword>
<dbReference type="EMBL" id="CAMXCT010006733">
    <property type="protein sequence ID" value="CAI4019158.1"/>
    <property type="molecule type" value="Genomic_DNA"/>
</dbReference>
<evidence type="ECO:0000256" key="1">
    <source>
        <dbReference type="ARBA" id="ARBA00022617"/>
    </source>
</evidence>
<dbReference type="Gene3D" id="3.10.120.10">
    <property type="entry name" value="Cytochrome b5-like heme/steroid binding domain"/>
    <property type="match status" value="1"/>
</dbReference>
<dbReference type="PANTHER" id="PTHR46237">
    <property type="entry name" value="CYTOCHROME B5 REDUCTASE 4 FAMILY MEMBER"/>
    <property type="match status" value="1"/>
</dbReference>
<dbReference type="InterPro" id="IPR001199">
    <property type="entry name" value="Cyt_B5-like_heme/steroid-bd"/>
</dbReference>
<dbReference type="GO" id="GO:0005737">
    <property type="term" value="C:cytoplasm"/>
    <property type="evidence" value="ECO:0007669"/>
    <property type="project" value="TreeGrafter"/>
</dbReference>
<dbReference type="GO" id="GO:0004128">
    <property type="term" value="F:cytochrome-b5 reductase activity, acting on NAD(P)H"/>
    <property type="evidence" value="ECO:0007669"/>
    <property type="project" value="TreeGrafter"/>
</dbReference>
<keyword evidence="2" id="KW-0479">Metal-binding</keyword>
<comment type="caution">
    <text evidence="6">The sequence shown here is derived from an EMBL/GenBank/DDBJ whole genome shotgun (WGS) entry which is preliminary data.</text>
</comment>
<dbReference type="PANTHER" id="PTHR46237:SF1">
    <property type="entry name" value="CYTOCHROME B5 REDUCTASE 4"/>
    <property type="match status" value="1"/>
</dbReference>
<dbReference type="AlphaFoldDB" id="A0A9P1GQH6"/>
<feature type="domain" description="Cytochrome b5 heme-binding" evidence="5">
    <location>
        <begin position="57"/>
        <end position="140"/>
    </location>
</feature>
<reference evidence="6" key="1">
    <citation type="submission" date="2022-10" db="EMBL/GenBank/DDBJ databases">
        <authorList>
            <person name="Chen Y."/>
            <person name="Dougan E. K."/>
            <person name="Chan C."/>
            <person name="Rhodes N."/>
            <person name="Thang M."/>
        </authorList>
    </citation>
    <scope>NUCLEOTIDE SEQUENCE</scope>
</reference>
<proteinExistence type="predicted"/>
<evidence type="ECO:0000313" key="6">
    <source>
        <dbReference type="EMBL" id="CAI4019158.1"/>
    </source>
</evidence>
<dbReference type="Pfam" id="PF00173">
    <property type="entry name" value="Cyt-b5"/>
    <property type="match status" value="1"/>
</dbReference>
<dbReference type="InterPro" id="IPR036400">
    <property type="entry name" value="Cyt_B5-like_heme/steroid_sf"/>
</dbReference>
<dbReference type="SMART" id="SM01117">
    <property type="entry name" value="Cyt-b5"/>
    <property type="match status" value="1"/>
</dbReference>
<name>A0A9P1GQH6_9DINO</name>
<evidence type="ECO:0000256" key="2">
    <source>
        <dbReference type="ARBA" id="ARBA00022723"/>
    </source>
</evidence>
<evidence type="ECO:0000256" key="3">
    <source>
        <dbReference type="ARBA" id="ARBA00023004"/>
    </source>
</evidence>
<feature type="region of interest" description="Disordered" evidence="4">
    <location>
        <begin position="1"/>
        <end position="32"/>
    </location>
</feature>
<evidence type="ECO:0000313" key="8">
    <source>
        <dbReference type="EMBL" id="CAL4806470.1"/>
    </source>
</evidence>
<sequence length="163" mass="18509">MKRTRSGDSTDTIWETAEGAAEDDLEEETRGTKEETVFRKLGLLVAKKWGAKGSEKRPTVTQEELQKHSSEEDFWVMINGMVFDMGPFLRDEAKHPGGKAILMRQLELTGSDAGARFVRWHNAAGNAVRRAPEYFVGDLLGWTPPKKWRLCCCRRRSVPEEVL</sequence>
<reference evidence="7" key="2">
    <citation type="submission" date="2024-04" db="EMBL/GenBank/DDBJ databases">
        <authorList>
            <person name="Chen Y."/>
            <person name="Shah S."/>
            <person name="Dougan E. K."/>
            <person name="Thang M."/>
            <person name="Chan C."/>
        </authorList>
    </citation>
    <scope>NUCLEOTIDE SEQUENCE [LARGE SCALE GENOMIC DNA]</scope>
</reference>
<gene>
    <name evidence="6" type="ORF">C1SCF055_LOCUS43674</name>
</gene>
<evidence type="ECO:0000313" key="7">
    <source>
        <dbReference type="EMBL" id="CAL1172533.1"/>
    </source>
</evidence>